<reference evidence="2 3" key="1">
    <citation type="submission" date="2024-08" db="EMBL/GenBank/DDBJ databases">
        <authorList>
            <person name="Cucini C."/>
            <person name="Frati F."/>
        </authorList>
    </citation>
    <scope>NUCLEOTIDE SEQUENCE [LARGE SCALE GENOMIC DNA]</scope>
</reference>
<proteinExistence type="predicted"/>
<keyword evidence="1" id="KW-1133">Transmembrane helix</keyword>
<keyword evidence="1" id="KW-0472">Membrane</keyword>
<gene>
    <name evidence="2" type="ORF">ODALV1_LOCUS21632</name>
</gene>
<dbReference type="Proteomes" id="UP001642540">
    <property type="component" value="Unassembled WGS sequence"/>
</dbReference>
<keyword evidence="1" id="KW-0812">Transmembrane</keyword>
<sequence>MFSILVEIPKESQLDFSSTTKDLHETNSDGNEIAVGNVAEQCNASPKGMPATSEADSSRLCNGYSSISTIPSGAKVNADQKDVIQNEEGREKNFSYNNEEEVDKLRRSNYFDFLDDYIRFDVSRTGVSCFSGYSISVQYEDDYLVGKAGTLWCNFLCNAKSRVRLRHCCGKSLELMYLPRVSCTRPKNCVYKVRIPGETNEIGTIHFQQNIVHIYNASEKCLSLRRKQGTNCYSIKTEAGERLASIEIFRGFRGDIMYYGLSILGDASSTDKALLIGLTIAMDIRQRESEMRCSFIWIPLFCVLVIALFALLPWLYFYESK</sequence>
<evidence type="ECO:0000313" key="3">
    <source>
        <dbReference type="Proteomes" id="UP001642540"/>
    </source>
</evidence>
<name>A0ABP1RDJ7_9HEXA</name>
<feature type="transmembrane region" description="Helical" evidence="1">
    <location>
        <begin position="295"/>
        <end position="317"/>
    </location>
</feature>
<protein>
    <recommendedName>
        <fullName evidence="4">Phospholipid scramblase</fullName>
    </recommendedName>
</protein>
<comment type="caution">
    <text evidence="2">The sequence shown here is derived from an EMBL/GenBank/DDBJ whole genome shotgun (WGS) entry which is preliminary data.</text>
</comment>
<evidence type="ECO:0000313" key="2">
    <source>
        <dbReference type="EMBL" id="CAL8126960.1"/>
    </source>
</evidence>
<keyword evidence="3" id="KW-1185">Reference proteome</keyword>
<evidence type="ECO:0000256" key="1">
    <source>
        <dbReference type="SAM" id="Phobius"/>
    </source>
</evidence>
<accession>A0ABP1RDJ7</accession>
<organism evidence="2 3">
    <name type="scientific">Orchesella dallaii</name>
    <dbReference type="NCBI Taxonomy" id="48710"/>
    <lineage>
        <taxon>Eukaryota</taxon>
        <taxon>Metazoa</taxon>
        <taxon>Ecdysozoa</taxon>
        <taxon>Arthropoda</taxon>
        <taxon>Hexapoda</taxon>
        <taxon>Collembola</taxon>
        <taxon>Entomobryomorpha</taxon>
        <taxon>Entomobryoidea</taxon>
        <taxon>Orchesellidae</taxon>
        <taxon>Orchesellinae</taxon>
        <taxon>Orchesella</taxon>
    </lineage>
</organism>
<dbReference type="EMBL" id="CAXLJM020000072">
    <property type="protein sequence ID" value="CAL8126960.1"/>
    <property type="molecule type" value="Genomic_DNA"/>
</dbReference>
<evidence type="ECO:0008006" key="4">
    <source>
        <dbReference type="Google" id="ProtNLM"/>
    </source>
</evidence>